<comment type="caution">
    <text evidence="2">The sequence shown here is derived from an EMBL/GenBank/DDBJ whole genome shotgun (WGS) entry which is preliminary data.</text>
</comment>
<feature type="region of interest" description="Disordered" evidence="1">
    <location>
        <begin position="389"/>
        <end position="409"/>
    </location>
</feature>
<feature type="compositionally biased region" description="Polar residues" evidence="1">
    <location>
        <begin position="666"/>
        <end position="697"/>
    </location>
</feature>
<dbReference type="EMBL" id="JABBWM010000009">
    <property type="protein sequence ID" value="KAG2114711.1"/>
    <property type="molecule type" value="Genomic_DNA"/>
</dbReference>
<dbReference type="OrthoDB" id="2678356at2759"/>
<feature type="compositionally biased region" description="Polar residues" evidence="1">
    <location>
        <begin position="194"/>
        <end position="208"/>
    </location>
</feature>
<feature type="compositionally biased region" description="Polar residues" evidence="1">
    <location>
        <begin position="1007"/>
        <end position="1029"/>
    </location>
</feature>
<gene>
    <name evidence="2" type="ORF">F5147DRAFT_431060</name>
</gene>
<evidence type="ECO:0000313" key="2">
    <source>
        <dbReference type="EMBL" id="KAG2114711.1"/>
    </source>
</evidence>
<feature type="region of interest" description="Disordered" evidence="1">
    <location>
        <begin position="224"/>
        <end position="337"/>
    </location>
</feature>
<organism evidence="2 3">
    <name type="scientific">Suillus discolor</name>
    <dbReference type="NCBI Taxonomy" id="1912936"/>
    <lineage>
        <taxon>Eukaryota</taxon>
        <taxon>Fungi</taxon>
        <taxon>Dikarya</taxon>
        <taxon>Basidiomycota</taxon>
        <taxon>Agaricomycotina</taxon>
        <taxon>Agaricomycetes</taxon>
        <taxon>Agaricomycetidae</taxon>
        <taxon>Boletales</taxon>
        <taxon>Suillineae</taxon>
        <taxon>Suillaceae</taxon>
        <taxon>Suillus</taxon>
    </lineage>
</organism>
<evidence type="ECO:0000313" key="3">
    <source>
        <dbReference type="Proteomes" id="UP000823399"/>
    </source>
</evidence>
<feature type="region of interest" description="Disordered" evidence="1">
    <location>
        <begin position="717"/>
        <end position="741"/>
    </location>
</feature>
<feature type="region of interest" description="Disordered" evidence="1">
    <location>
        <begin position="28"/>
        <end position="49"/>
    </location>
</feature>
<evidence type="ECO:0000256" key="1">
    <source>
        <dbReference type="SAM" id="MobiDB-lite"/>
    </source>
</evidence>
<reference evidence="2" key="1">
    <citation type="journal article" date="2020" name="New Phytol.">
        <title>Comparative genomics reveals dynamic genome evolution in host specialist ectomycorrhizal fungi.</title>
        <authorList>
            <person name="Lofgren L.A."/>
            <person name="Nguyen N.H."/>
            <person name="Vilgalys R."/>
            <person name="Ruytinx J."/>
            <person name="Liao H.L."/>
            <person name="Branco S."/>
            <person name="Kuo A."/>
            <person name="LaButti K."/>
            <person name="Lipzen A."/>
            <person name="Andreopoulos W."/>
            <person name="Pangilinan J."/>
            <person name="Riley R."/>
            <person name="Hundley H."/>
            <person name="Na H."/>
            <person name="Barry K."/>
            <person name="Grigoriev I.V."/>
            <person name="Stajich J.E."/>
            <person name="Kennedy P.G."/>
        </authorList>
    </citation>
    <scope>NUCLEOTIDE SEQUENCE</scope>
    <source>
        <strain evidence="2">FC423</strain>
    </source>
</reference>
<feature type="compositionally biased region" description="Polar residues" evidence="1">
    <location>
        <begin position="929"/>
        <end position="974"/>
    </location>
</feature>
<dbReference type="GeneID" id="64692071"/>
<feature type="compositionally biased region" description="Polar residues" evidence="1">
    <location>
        <begin position="109"/>
        <end position="128"/>
    </location>
</feature>
<dbReference type="AlphaFoldDB" id="A0A9P7FFQ5"/>
<feature type="region of interest" description="Disordered" evidence="1">
    <location>
        <begin position="186"/>
        <end position="209"/>
    </location>
</feature>
<feature type="region of interest" description="Disordered" evidence="1">
    <location>
        <begin position="913"/>
        <end position="1079"/>
    </location>
</feature>
<feature type="compositionally biased region" description="Polar residues" evidence="1">
    <location>
        <begin position="317"/>
        <end position="328"/>
    </location>
</feature>
<proteinExistence type="predicted"/>
<feature type="region of interest" description="Disordered" evidence="1">
    <location>
        <begin position="109"/>
        <end position="152"/>
    </location>
</feature>
<feature type="compositionally biased region" description="Polar residues" evidence="1">
    <location>
        <begin position="484"/>
        <end position="501"/>
    </location>
</feature>
<feature type="compositionally biased region" description="Pro residues" evidence="1">
    <location>
        <begin position="552"/>
        <end position="561"/>
    </location>
</feature>
<protein>
    <submittedName>
        <fullName evidence="2">Uncharacterized protein</fullName>
    </submittedName>
</protein>
<accession>A0A9P7FFQ5</accession>
<keyword evidence="3" id="KW-1185">Reference proteome</keyword>
<feature type="compositionally biased region" description="Low complexity" evidence="1">
    <location>
        <begin position="995"/>
        <end position="1006"/>
    </location>
</feature>
<sequence>MSFYTGVVPADGPSAETGIDWSLQQTRTNLQSPTSVRATSNSGSYATPLTPAQTYARTFVSEQPVLQYTIERQQLEKPSDQQPGPNLQSLIGVSAPTRGQSYAQRLYASSLSKQPQAQTHQQPTNRQPSFERGESSKNRVPAGPRAPYGGRASLMLNADHTNVPQTVSALDFYHNSIAKLDFQLPQPVPERGTKSSGASHPQSATGSASRILVAHSSVPIQVPHGLQAPSRRSPVPVELSDGPPPLPAGDPWRSSQAGLHSRNPPTTHVIPGSSTSSDIPLRPESVNNAIASPVPPETLPRESSPYSEDCLRGVVAITSNPESVTRPSDPSPAPIQIESLDVGSSEEVPLYSLVDDDPPPPDFDESQSMCSVTMASTYHAESPVVLLLPAVPSPTPHESDSVSGAVPSTGADALSFVETPRALSLEPLSGSPRTSLAMPEVASYPTGKAPEDVKGKSYDDSAKDSIPKFSERSSSMEAPSSSRTLSEQVPSYRQSRYNTAPQDIPHPPSSPPGPPHNNTSAKTFSAAPLPALPLRSPVVSTSATNTASAPPSMMPASPPLSPKVSAVKPAEVRSATSVPLQPSSSYRPSNSSLPPRVRAEPTFPPSSADTPPFMAASAGITSQMYYAGFPSPLSSPPLSQRSRGPSVLSASSTDNRPTEFRPQLSPGVSPTLQGQAPYQSPRETFQPPTESRPQLSPAVSPTLHEYAQAPYQSLQSFQPQALPPPPSQDARAIATPTQPVQSSRGLGINIATGLAAGGVLGLLGGAVLAETLDGGDIVDDITGSMDGMTFGNPADSVFDPNMGTGNILGNGFDPTAIFQGNQTYDGDSLGQTYNVSDQTTGNGVDFTQFQGQLQQQPNNQSNQSSSTHYLHDAGKLLQAAYKMYNNSHKTDATQGSQSSQTTVPLQQTLASTMSGISNIGPNSPPIEYTHTSYPSPTQQTGQPMHPMASQTAQLPTATPFSQHLPSFNPASQQGTHYHHASSHHHTPSHSHHHTSSQSFHTSHTQSPYTNHVTYPSSGTATHTMYSQGQPIPAQHVVNHGHGTAPHHAYSPQSQAGPSVHPVQHHAPGNSPQQPPNDNIDKTMLAKKFVKGALMAGGLFAKYNRLSGGNGFVGNSWNGQNNGGFL</sequence>
<feature type="compositionally biased region" description="Polar residues" evidence="1">
    <location>
        <begin position="253"/>
        <end position="278"/>
    </location>
</feature>
<feature type="compositionally biased region" description="Low complexity" evidence="1">
    <location>
        <begin position="630"/>
        <end position="646"/>
    </location>
</feature>
<feature type="compositionally biased region" description="Low complexity" evidence="1">
    <location>
        <begin position="472"/>
        <end position="483"/>
    </location>
</feature>
<feature type="compositionally biased region" description="Pro residues" evidence="1">
    <location>
        <begin position="504"/>
        <end position="515"/>
    </location>
</feature>
<feature type="compositionally biased region" description="Low complexity" evidence="1">
    <location>
        <begin position="582"/>
        <end position="595"/>
    </location>
</feature>
<feature type="region of interest" description="Disordered" evidence="1">
    <location>
        <begin position="425"/>
        <end position="697"/>
    </location>
</feature>
<feature type="compositionally biased region" description="Basic residues" evidence="1">
    <location>
        <begin position="976"/>
        <end position="994"/>
    </location>
</feature>
<dbReference type="Proteomes" id="UP000823399">
    <property type="component" value="Unassembled WGS sequence"/>
</dbReference>
<feature type="compositionally biased region" description="Basic and acidic residues" evidence="1">
    <location>
        <begin position="449"/>
        <end position="471"/>
    </location>
</feature>
<name>A0A9P7FFQ5_9AGAM</name>
<dbReference type="RefSeq" id="XP_041296659.1">
    <property type="nucleotide sequence ID" value="XM_041429812.1"/>
</dbReference>